<protein>
    <submittedName>
        <fullName evidence="2">Uncharacterized protein</fullName>
    </submittedName>
</protein>
<keyword evidence="1" id="KW-0812">Transmembrane</keyword>
<reference evidence="2 3" key="1">
    <citation type="journal article" date="2015" name="J. Biotechnol.">
        <title>Complete genome sequence of a malodorant-producing acetogen, Clostridium scatologenes ATCC 25775(T).</title>
        <authorList>
            <person name="Zhu Z."/>
            <person name="Guo T."/>
            <person name="Zheng H."/>
            <person name="Song T."/>
            <person name="Ouyang P."/>
            <person name="Xie J."/>
        </authorList>
    </citation>
    <scope>NUCLEOTIDE SEQUENCE [LARGE SCALE GENOMIC DNA]</scope>
    <source>
        <strain evidence="2 3">ATCC 25775</strain>
    </source>
</reference>
<keyword evidence="3" id="KW-1185">Reference proteome</keyword>
<name>A0A0E3JM14_CLOSL</name>
<keyword evidence="1" id="KW-1133">Transmembrane helix</keyword>
<dbReference type="Proteomes" id="UP000033115">
    <property type="component" value="Chromosome"/>
</dbReference>
<evidence type="ECO:0000256" key="1">
    <source>
        <dbReference type="SAM" id="Phobius"/>
    </source>
</evidence>
<dbReference type="HOGENOM" id="CLU_1821977_0_0_9"/>
<dbReference type="AlphaFoldDB" id="A0A0E3JM14"/>
<dbReference type="KEGG" id="csq:CSCA_0479"/>
<keyword evidence="1" id="KW-0472">Membrane</keyword>
<evidence type="ECO:0000313" key="2">
    <source>
        <dbReference type="EMBL" id="AKA67604.1"/>
    </source>
</evidence>
<proteinExistence type="predicted"/>
<gene>
    <name evidence="2" type="ORF">CSCA_0479</name>
</gene>
<dbReference type="RefSeq" id="WP_029160675.1">
    <property type="nucleotide sequence ID" value="NZ_CP009933.1"/>
</dbReference>
<accession>A0A0E3JM14</accession>
<dbReference type="STRING" id="1548.CSCA_0479"/>
<evidence type="ECO:0000313" key="3">
    <source>
        <dbReference type="Proteomes" id="UP000033115"/>
    </source>
</evidence>
<sequence length="134" mass="15402">MGHRHGYGHHMGIGFYGSYILIFLLLTILILIFFLLKNRSPASPFIIKLIGILKEKYASGTISVDEYTERKSIIEHTKYSNSHTPILLERYAECLISTKEFLNIKNEIESNKNDSLICEQLAKGELSYNEFKSK</sequence>
<feature type="transmembrane region" description="Helical" evidence="1">
    <location>
        <begin position="13"/>
        <end position="36"/>
    </location>
</feature>
<dbReference type="EMBL" id="CP009933">
    <property type="protein sequence ID" value="AKA67604.1"/>
    <property type="molecule type" value="Genomic_DNA"/>
</dbReference>
<organism evidence="2 3">
    <name type="scientific">Clostridium scatologenes</name>
    <dbReference type="NCBI Taxonomy" id="1548"/>
    <lineage>
        <taxon>Bacteria</taxon>
        <taxon>Bacillati</taxon>
        <taxon>Bacillota</taxon>
        <taxon>Clostridia</taxon>
        <taxon>Eubacteriales</taxon>
        <taxon>Clostridiaceae</taxon>
        <taxon>Clostridium</taxon>
    </lineage>
</organism>